<evidence type="ECO:0000313" key="1">
    <source>
        <dbReference type="EMBL" id="BDZ52809.1"/>
    </source>
</evidence>
<reference evidence="2" key="1">
    <citation type="journal article" date="2019" name="Int. J. Syst. Evol. Microbiol.">
        <title>The Global Catalogue of Microorganisms (GCM) 10K type strain sequencing project: providing services to taxonomists for standard genome sequencing and annotation.</title>
        <authorList>
            <consortium name="The Broad Institute Genomics Platform"/>
            <consortium name="The Broad Institute Genome Sequencing Center for Infectious Disease"/>
            <person name="Wu L."/>
            <person name="Ma J."/>
        </authorList>
    </citation>
    <scope>NUCLEOTIDE SEQUENCE [LARGE SCALE GENOMIC DNA]</scope>
    <source>
        <strain evidence="2">NBRC 108728</strain>
    </source>
</reference>
<evidence type="ECO:0000313" key="2">
    <source>
        <dbReference type="Proteomes" id="UP001321486"/>
    </source>
</evidence>
<sequence>MTNIATATTFTPVETESISDLHQMIAELSLDVRVKGFATGIRVTTQAVFVGQHEVVVASTEPSDDWCQVIVTSALNVELRVNGEHVSGFEDSQDAGHLALAFAEENLVGLSLIAGLLDEVADRA</sequence>
<proteinExistence type="predicted"/>
<accession>A0ABN6Y6W9</accession>
<dbReference type="RefSeq" id="WP_286347092.1">
    <property type="nucleotide sequence ID" value="NZ_AP027733.1"/>
</dbReference>
<organism evidence="1 2">
    <name type="scientific">Frondihabitans sucicola</name>
    <dbReference type="NCBI Taxonomy" id="1268041"/>
    <lineage>
        <taxon>Bacteria</taxon>
        <taxon>Bacillati</taxon>
        <taxon>Actinomycetota</taxon>
        <taxon>Actinomycetes</taxon>
        <taxon>Micrococcales</taxon>
        <taxon>Microbacteriaceae</taxon>
        <taxon>Frondihabitans</taxon>
    </lineage>
</organism>
<protein>
    <submittedName>
        <fullName evidence="1">Uncharacterized protein</fullName>
    </submittedName>
</protein>
<dbReference type="Proteomes" id="UP001321486">
    <property type="component" value="Plasmid pNBRC108728a"/>
</dbReference>
<dbReference type="EMBL" id="AP027733">
    <property type="protein sequence ID" value="BDZ52809.1"/>
    <property type="molecule type" value="Genomic_DNA"/>
</dbReference>
<gene>
    <name evidence="1" type="ORF">GCM10025867_50500</name>
</gene>
<name>A0ABN6Y6W9_9MICO</name>
<keyword evidence="1" id="KW-0614">Plasmid</keyword>
<geneLocation type="plasmid" evidence="1 2">
    <name>pNBRC108728a</name>
</geneLocation>
<keyword evidence="2" id="KW-1185">Reference proteome</keyword>